<dbReference type="Proteomes" id="UP000299102">
    <property type="component" value="Unassembled WGS sequence"/>
</dbReference>
<name>A0A4C1UK37_EUMVA</name>
<proteinExistence type="predicted"/>
<evidence type="ECO:0000313" key="1">
    <source>
        <dbReference type="EMBL" id="GBP26798.1"/>
    </source>
</evidence>
<dbReference type="AlphaFoldDB" id="A0A4C1UK37"/>
<dbReference type="EMBL" id="BGZK01000185">
    <property type="protein sequence ID" value="GBP26798.1"/>
    <property type="molecule type" value="Genomic_DNA"/>
</dbReference>
<organism evidence="1 2">
    <name type="scientific">Eumeta variegata</name>
    <name type="common">Bagworm moth</name>
    <name type="synonym">Eumeta japonica</name>
    <dbReference type="NCBI Taxonomy" id="151549"/>
    <lineage>
        <taxon>Eukaryota</taxon>
        <taxon>Metazoa</taxon>
        <taxon>Ecdysozoa</taxon>
        <taxon>Arthropoda</taxon>
        <taxon>Hexapoda</taxon>
        <taxon>Insecta</taxon>
        <taxon>Pterygota</taxon>
        <taxon>Neoptera</taxon>
        <taxon>Endopterygota</taxon>
        <taxon>Lepidoptera</taxon>
        <taxon>Glossata</taxon>
        <taxon>Ditrysia</taxon>
        <taxon>Tineoidea</taxon>
        <taxon>Psychidae</taxon>
        <taxon>Oiketicinae</taxon>
        <taxon>Eumeta</taxon>
    </lineage>
</organism>
<comment type="caution">
    <text evidence="1">The sequence shown here is derived from an EMBL/GenBank/DDBJ whole genome shotgun (WGS) entry which is preliminary data.</text>
</comment>
<protein>
    <submittedName>
        <fullName evidence="1">Uncharacterized protein</fullName>
    </submittedName>
</protein>
<reference evidence="1 2" key="1">
    <citation type="journal article" date="2019" name="Commun. Biol.">
        <title>The bagworm genome reveals a unique fibroin gene that provides high tensile strength.</title>
        <authorList>
            <person name="Kono N."/>
            <person name="Nakamura H."/>
            <person name="Ohtoshi R."/>
            <person name="Tomita M."/>
            <person name="Numata K."/>
            <person name="Arakawa K."/>
        </authorList>
    </citation>
    <scope>NUCLEOTIDE SEQUENCE [LARGE SCALE GENOMIC DNA]</scope>
</reference>
<accession>A0A4C1UK37</accession>
<evidence type="ECO:0000313" key="2">
    <source>
        <dbReference type="Proteomes" id="UP000299102"/>
    </source>
</evidence>
<sequence>MVGAKWGRELFTPSIRPRKKIVIDPRNFNYNLNTKLNDDMSVDGLDCTAPTKKKTEQDIEHDNGNSIMPESVTNALHVVINNENDIVMYSDE</sequence>
<gene>
    <name evidence="1" type="ORF">EVAR_81163_1</name>
</gene>
<keyword evidence="2" id="KW-1185">Reference proteome</keyword>